<dbReference type="EMBL" id="BMLY01000002">
    <property type="protein sequence ID" value="GGP25902.1"/>
    <property type="molecule type" value="Genomic_DNA"/>
</dbReference>
<proteinExistence type="predicted"/>
<accession>A0ABQ2PJX1</accession>
<gene>
    <name evidence="1" type="ORF">GCM10010971_17210</name>
</gene>
<reference evidence="2" key="1">
    <citation type="journal article" date="2019" name="Int. J. Syst. Evol. Microbiol.">
        <title>The Global Catalogue of Microorganisms (GCM) 10K type strain sequencing project: providing services to taxonomists for standard genome sequencing and annotation.</title>
        <authorList>
            <consortium name="The Broad Institute Genomics Platform"/>
            <consortium name="The Broad Institute Genome Sequencing Center for Infectious Disease"/>
            <person name="Wu L."/>
            <person name="Ma J."/>
        </authorList>
    </citation>
    <scope>NUCLEOTIDE SEQUENCE [LARGE SCALE GENOMIC DNA]</scope>
    <source>
        <strain evidence="2">CGMCC 1.8860</strain>
    </source>
</reference>
<comment type="caution">
    <text evidence="1">The sequence shown here is derived from an EMBL/GenBank/DDBJ whole genome shotgun (WGS) entry which is preliminary data.</text>
</comment>
<evidence type="ECO:0000313" key="2">
    <source>
        <dbReference type="Proteomes" id="UP000621859"/>
    </source>
</evidence>
<sequence>MMIDHWQVEPVSGTVDQVSAVETPGLGQMGFCLAALPGSGRIIANNILLRGVGGWSGSDAPASQGVLAPDGAVF</sequence>
<evidence type="ECO:0000313" key="1">
    <source>
        <dbReference type="EMBL" id="GGP25902.1"/>
    </source>
</evidence>
<keyword evidence="2" id="KW-1185">Reference proteome</keyword>
<protein>
    <submittedName>
        <fullName evidence="1">Uncharacterized protein</fullName>
    </submittedName>
</protein>
<dbReference type="Proteomes" id="UP000621859">
    <property type="component" value="Unassembled WGS sequence"/>
</dbReference>
<organism evidence="1 2">
    <name type="scientific">Silvimonas amylolytica</name>
    <dbReference type="NCBI Taxonomy" id="449663"/>
    <lineage>
        <taxon>Bacteria</taxon>
        <taxon>Pseudomonadati</taxon>
        <taxon>Pseudomonadota</taxon>
        <taxon>Betaproteobacteria</taxon>
        <taxon>Neisseriales</taxon>
        <taxon>Chitinibacteraceae</taxon>
        <taxon>Silvimonas</taxon>
    </lineage>
</organism>
<name>A0ABQ2PJX1_9NEIS</name>